<keyword evidence="4 7" id="KW-1133">Transmembrane helix</keyword>
<feature type="transmembrane region" description="Helical" evidence="7">
    <location>
        <begin position="111"/>
        <end position="137"/>
    </location>
</feature>
<feature type="transmembrane region" description="Helical" evidence="7">
    <location>
        <begin position="395"/>
        <end position="419"/>
    </location>
</feature>
<feature type="transmembrane region" description="Helical" evidence="7">
    <location>
        <begin position="37"/>
        <end position="59"/>
    </location>
</feature>
<name>A0A7G1KS72_9NOCA</name>
<dbReference type="Proteomes" id="UP000516173">
    <property type="component" value="Chromosome"/>
</dbReference>
<feature type="transmembrane region" description="Helical" evidence="7">
    <location>
        <begin position="79"/>
        <end position="99"/>
    </location>
</feature>
<sequence>MPSFLELTLHFFLQMAVILAAYRLLWPVLRRLGQMQVVAIMAAGFLLGPSVLGAIWPSGQRWLFPATLAVGGQTIPHPSLTMIYVVGQLGLVLYMFSVGSSFRTGILTDHFRVAGATATAGLTVPLLFGAVTGYVLFQHGDFFTGKVAAWQAALFLAAAVGITAFPVLAWIIHDSGLHDTRVGTMTLACAAFDDAWSWILLAVVVASAQGNMNSAVLAFVGGGAFVLFMLTVGRRLLRVLNGWAEQEMRADPAGGLPLGPFTVVLLVVLVCAWFTDWTGIYSVFGAFLAGVVMPRGQWLDRVRERTEPLVAYLLLPAFFVYAGLNTKLSLLLHPVAIVAAAAVLVVSFAGKFGAVSLASRWQGLSWREAGAMGALANARGLMELVLINIGLTQGLITPTLFTILAIMTIVTTFVAGPLFRMFERNAWKNGLVFGAGGETAAVRVAV</sequence>
<feature type="transmembrane region" description="Helical" evidence="7">
    <location>
        <begin position="149"/>
        <end position="172"/>
    </location>
</feature>
<dbReference type="Pfam" id="PF00999">
    <property type="entry name" value="Na_H_Exchanger"/>
    <property type="match status" value="1"/>
</dbReference>
<evidence type="ECO:0000256" key="4">
    <source>
        <dbReference type="ARBA" id="ARBA00022989"/>
    </source>
</evidence>
<evidence type="ECO:0000313" key="10">
    <source>
        <dbReference type="Proteomes" id="UP000516173"/>
    </source>
</evidence>
<feature type="transmembrane region" description="Helical" evidence="7">
    <location>
        <begin position="330"/>
        <end position="349"/>
    </location>
</feature>
<feature type="transmembrane region" description="Helical" evidence="7">
    <location>
        <begin position="308"/>
        <end position="324"/>
    </location>
</feature>
<dbReference type="Gene3D" id="1.20.1530.20">
    <property type="match status" value="1"/>
</dbReference>
<proteinExistence type="predicted"/>
<dbReference type="AlphaFoldDB" id="A0A7G1KS72"/>
<keyword evidence="5" id="KW-0406">Ion transport</keyword>
<dbReference type="InterPro" id="IPR038770">
    <property type="entry name" value="Na+/solute_symporter_sf"/>
</dbReference>
<evidence type="ECO:0000313" key="9">
    <source>
        <dbReference type="EMBL" id="BCK56789.1"/>
    </source>
</evidence>
<comment type="subcellular location">
    <subcellularLocation>
        <location evidence="1">Membrane</location>
        <topology evidence="1">Multi-pass membrane protein</topology>
    </subcellularLocation>
</comment>
<feature type="transmembrane region" description="Helical" evidence="7">
    <location>
        <begin position="7"/>
        <end position="25"/>
    </location>
</feature>
<dbReference type="KEGG" id="nwl:NWFMUON74_45610"/>
<keyword evidence="2" id="KW-0813">Transport</keyword>
<dbReference type="InterPro" id="IPR006153">
    <property type="entry name" value="Cation/H_exchanger_TM"/>
</dbReference>
<dbReference type="GeneID" id="80349017"/>
<feature type="transmembrane region" description="Helical" evidence="7">
    <location>
        <begin position="253"/>
        <end position="274"/>
    </location>
</feature>
<feature type="transmembrane region" description="Helical" evidence="7">
    <location>
        <begin position="280"/>
        <end position="296"/>
    </location>
</feature>
<protein>
    <submittedName>
        <fullName evidence="9">Potassium transporter</fullName>
    </submittedName>
</protein>
<dbReference type="GO" id="GO:1902600">
    <property type="term" value="P:proton transmembrane transport"/>
    <property type="evidence" value="ECO:0007669"/>
    <property type="project" value="InterPro"/>
</dbReference>
<evidence type="ECO:0000256" key="1">
    <source>
        <dbReference type="ARBA" id="ARBA00004141"/>
    </source>
</evidence>
<dbReference type="PANTHER" id="PTHR32468:SF0">
    <property type="entry name" value="K(+)_H(+) ANTIPORTER 1"/>
    <property type="match status" value="1"/>
</dbReference>
<evidence type="ECO:0000256" key="2">
    <source>
        <dbReference type="ARBA" id="ARBA00022448"/>
    </source>
</evidence>
<evidence type="ECO:0000256" key="7">
    <source>
        <dbReference type="SAM" id="Phobius"/>
    </source>
</evidence>
<keyword evidence="6 7" id="KW-0472">Membrane</keyword>
<reference evidence="9 10" key="1">
    <citation type="submission" date="2020-08" db="EMBL/GenBank/DDBJ databases">
        <title>Genome Sequencing of Nocardia wallacei strain FMUON74 and assembly.</title>
        <authorList>
            <person name="Toyokawa M."/>
            <person name="Uesaka K."/>
        </authorList>
    </citation>
    <scope>NUCLEOTIDE SEQUENCE [LARGE SCALE GENOMIC DNA]</scope>
    <source>
        <strain evidence="9 10">FMUON74</strain>
    </source>
</reference>
<feature type="transmembrane region" description="Helical" evidence="7">
    <location>
        <begin position="184"/>
        <end position="208"/>
    </location>
</feature>
<keyword evidence="10" id="KW-1185">Reference proteome</keyword>
<dbReference type="GO" id="GO:0015297">
    <property type="term" value="F:antiporter activity"/>
    <property type="evidence" value="ECO:0007669"/>
    <property type="project" value="InterPro"/>
</dbReference>
<dbReference type="PANTHER" id="PTHR32468">
    <property type="entry name" value="CATION/H + ANTIPORTER"/>
    <property type="match status" value="1"/>
</dbReference>
<evidence type="ECO:0000259" key="8">
    <source>
        <dbReference type="Pfam" id="PF00999"/>
    </source>
</evidence>
<evidence type="ECO:0000256" key="6">
    <source>
        <dbReference type="ARBA" id="ARBA00023136"/>
    </source>
</evidence>
<feature type="transmembrane region" description="Helical" evidence="7">
    <location>
        <begin position="214"/>
        <end position="232"/>
    </location>
</feature>
<evidence type="ECO:0000256" key="3">
    <source>
        <dbReference type="ARBA" id="ARBA00022692"/>
    </source>
</evidence>
<feature type="domain" description="Cation/H+ exchanger transmembrane" evidence="8">
    <location>
        <begin position="26"/>
        <end position="420"/>
    </location>
</feature>
<dbReference type="InterPro" id="IPR050794">
    <property type="entry name" value="CPA2_transporter"/>
</dbReference>
<organism evidence="9 10">
    <name type="scientific">Nocardia wallacei</name>
    <dbReference type="NCBI Taxonomy" id="480035"/>
    <lineage>
        <taxon>Bacteria</taxon>
        <taxon>Bacillati</taxon>
        <taxon>Actinomycetota</taxon>
        <taxon>Actinomycetes</taxon>
        <taxon>Mycobacteriales</taxon>
        <taxon>Nocardiaceae</taxon>
        <taxon>Nocardia</taxon>
    </lineage>
</organism>
<gene>
    <name evidence="9" type="ORF">NWFMUON74_45610</name>
</gene>
<feature type="transmembrane region" description="Helical" evidence="7">
    <location>
        <begin position="369"/>
        <end position="389"/>
    </location>
</feature>
<dbReference type="GO" id="GO:0016020">
    <property type="term" value="C:membrane"/>
    <property type="evidence" value="ECO:0007669"/>
    <property type="project" value="UniProtKB-SubCell"/>
</dbReference>
<accession>A0A7G1KS72</accession>
<dbReference type="RefSeq" id="WP_187683801.1">
    <property type="nucleotide sequence ID" value="NZ_AP023396.1"/>
</dbReference>
<dbReference type="EMBL" id="AP023396">
    <property type="protein sequence ID" value="BCK56789.1"/>
    <property type="molecule type" value="Genomic_DNA"/>
</dbReference>
<keyword evidence="3 7" id="KW-0812">Transmembrane</keyword>
<evidence type="ECO:0000256" key="5">
    <source>
        <dbReference type="ARBA" id="ARBA00023065"/>
    </source>
</evidence>